<gene>
    <name evidence="6" type="ORF">EY643_08675</name>
</gene>
<proteinExistence type="predicted"/>
<keyword evidence="7" id="KW-1185">Reference proteome</keyword>
<dbReference type="Pfam" id="PF04973">
    <property type="entry name" value="NMN_transporter"/>
    <property type="match status" value="1"/>
</dbReference>
<evidence type="ECO:0000256" key="4">
    <source>
        <dbReference type="ARBA" id="ARBA00023136"/>
    </source>
</evidence>
<keyword evidence="2 5" id="KW-0812">Transmembrane</keyword>
<organism evidence="6 7">
    <name type="scientific">Halioglobus maricola</name>
    <dbReference type="NCBI Taxonomy" id="2601894"/>
    <lineage>
        <taxon>Bacteria</taxon>
        <taxon>Pseudomonadati</taxon>
        <taxon>Pseudomonadota</taxon>
        <taxon>Gammaproteobacteria</taxon>
        <taxon>Cellvibrionales</taxon>
        <taxon>Halieaceae</taxon>
        <taxon>Halioglobus</taxon>
    </lineage>
</organism>
<dbReference type="OrthoDB" id="7619970at2"/>
<evidence type="ECO:0000313" key="6">
    <source>
        <dbReference type="EMBL" id="QFU75725.1"/>
    </source>
</evidence>
<protein>
    <submittedName>
        <fullName evidence="6">Uncharacterized protein</fullName>
    </submittedName>
</protein>
<feature type="transmembrane region" description="Helical" evidence="5">
    <location>
        <begin position="6"/>
        <end position="25"/>
    </location>
</feature>
<sequence length="89" mass="10161">MDSLYQYYFVDWIGMILSLLSVYMLGNKQRSGFLLFAFSNLIFIFLGLTWMESIGMAVGNVVFMILNIRGYLSWVRNSEPETSAPVTAT</sequence>
<keyword evidence="4 5" id="KW-0472">Membrane</keyword>
<name>A0A5P9NJK8_9GAMM</name>
<accession>A0A5P9NJK8</accession>
<evidence type="ECO:0000313" key="7">
    <source>
        <dbReference type="Proteomes" id="UP000326287"/>
    </source>
</evidence>
<evidence type="ECO:0000256" key="5">
    <source>
        <dbReference type="SAM" id="Phobius"/>
    </source>
</evidence>
<dbReference type="EMBL" id="CP036422">
    <property type="protein sequence ID" value="QFU75725.1"/>
    <property type="molecule type" value="Genomic_DNA"/>
</dbReference>
<dbReference type="Proteomes" id="UP000326287">
    <property type="component" value="Chromosome"/>
</dbReference>
<comment type="subcellular location">
    <subcellularLocation>
        <location evidence="1">Membrane</location>
        <topology evidence="1">Multi-pass membrane protein</topology>
    </subcellularLocation>
</comment>
<dbReference type="KEGG" id="halc:EY643_08675"/>
<keyword evidence="3 5" id="KW-1133">Transmembrane helix</keyword>
<dbReference type="GO" id="GO:0016020">
    <property type="term" value="C:membrane"/>
    <property type="evidence" value="ECO:0007669"/>
    <property type="project" value="UniProtKB-SubCell"/>
</dbReference>
<reference evidence="6 7" key="1">
    <citation type="submission" date="2019-02" db="EMBL/GenBank/DDBJ databases">
        <authorList>
            <person name="Li S.-H."/>
        </authorList>
    </citation>
    <scope>NUCLEOTIDE SEQUENCE [LARGE SCALE GENOMIC DNA]</scope>
    <source>
        <strain evidence="6 7">IMCC14385</strain>
    </source>
</reference>
<dbReference type="GO" id="GO:0034257">
    <property type="term" value="F:nicotinamide riboside transmembrane transporter activity"/>
    <property type="evidence" value="ECO:0007669"/>
    <property type="project" value="InterPro"/>
</dbReference>
<dbReference type="InterPro" id="IPR006419">
    <property type="entry name" value="NMN_transpt_PnuC"/>
</dbReference>
<evidence type="ECO:0000256" key="1">
    <source>
        <dbReference type="ARBA" id="ARBA00004141"/>
    </source>
</evidence>
<evidence type="ECO:0000256" key="3">
    <source>
        <dbReference type="ARBA" id="ARBA00022989"/>
    </source>
</evidence>
<evidence type="ECO:0000256" key="2">
    <source>
        <dbReference type="ARBA" id="ARBA00022692"/>
    </source>
</evidence>
<dbReference type="RefSeq" id="WP_152661832.1">
    <property type="nucleotide sequence ID" value="NZ_CP036422.1"/>
</dbReference>
<dbReference type="AlphaFoldDB" id="A0A5P9NJK8"/>